<accession>A0A0F7ZP05</accession>
<feature type="region of interest" description="Disordered" evidence="1">
    <location>
        <begin position="496"/>
        <end position="558"/>
    </location>
</feature>
<dbReference type="OrthoDB" id="5346713at2759"/>
<dbReference type="EMBL" id="KQ030524">
    <property type="protein sequence ID" value="KJZ74660.1"/>
    <property type="molecule type" value="Genomic_DNA"/>
</dbReference>
<feature type="region of interest" description="Disordered" evidence="1">
    <location>
        <begin position="674"/>
        <end position="709"/>
    </location>
</feature>
<keyword evidence="3" id="KW-1185">Reference proteome</keyword>
<feature type="compositionally biased region" description="Low complexity" evidence="1">
    <location>
        <begin position="517"/>
        <end position="530"/>
    </location>
</feature>
<dbReference type="Pfam" id="PF20162">
    <property type="entry name" value="Etd1"/>
    <property type="match status" value="1"/>
</dbReference>
<proteinExistence type="predicted"/>
<feature type="compositionally biased region" description="Low complexity" evidence="1">
    <location>
        <begin position="155"/>
        <end position="167"/>
    </location>
</feature>
<feature type="region of interest" description="Disordered" evidence="1">
    <location>
        <begin position="303"/>
        <end position="329"/>
    </location>
</feature>
<evidence type="ECO:0000313" key="2">
    <source>
        <dbReference type="EMBL" id="KJZ74660.1"/>
    </source>
</evidence>
<feature type="region of interest" description="Disordered" evidence="1">
    <location>
        <begin position="769"/>
        <end position="793"/>
    </location>
</feature>
<reference evidence="2 3" key="1">
    <citation type="journal article" date="2014" name="Genome Biol. Evol.">
        <title>Comparative genomics and transcriptomics analyses reveal divergent lifestyle features of nematode endoparasitic fungus Hirsutella minnesotensis.</title>
        <authorList>
            <person name="Lai Y."/>
            <person name="Liu K."/>
            <person name="Zhang X."/>
            <person name="Zhang X."/>
            <person name="Li K."/>
            <person name="Wang N."/>
            <person name="Shu C."/>
            <person name="Wu Y."/>
            <person name="Wang C."/>
            <person name="Bushley K.E."/>
            <person name="Xiang M."/>
            <person name="Liu X."/>
        </authorList>
    </citation>
    <scope>NUCLEOTIDE SEQUENCE [LARGE SCALE GENOMIC DNA]</scope>
    <source>
        <strain evidence="2 3">3608</strain>
    </source>
</reference>
<organism evidence="2 3">
    <name type="scientific">Hirsutella minnesotensis 3608</name>
    <dbReference type="NCBI Taxonomy" id="1043627"/>
    <lineage>
        <taxon>Eukaryota</taxon>
        <taxon>Fungi</taxon>
        <taxon>Dikarya</taxon>
        <taxon>Ascomycota</taxon>
        <taxon>Pezizomycotina</taxon>
        <taxon>Sordariomycetes</taxon>
        <taxon>Hypocreomycetidae</taxon>
        <taxon>Hypocreales</taxon>
        <taxon>Ophiocordycipitaceae</taxon>
        <taxon>Hirsutella</taxon>
    </lineage>
</organism>
<feature type="compositionally biased region" description="Basic and acidic residues" evidence="1">
    <location>
        <begin position="1031"/>
        <end position="1061"/>
    </location>
</feature>
<feature type="compositionally biased region" description="Polar residues" evidence="1">
    <location>
        <begin position="303"/>
        <end position="322"/>
    </location>
</feature>
<feature type="compositionally biased region" description="Low complexity" evidence="1">
    <location>
        <begin position="135"/>
        <end position="148"/>
    </location>
</feature>
<feature type="compositionally biased region" description="Low complexity" evidence="1">
    <location>
        <begin position="73"/>
        <end position="82"/>
    </location>
</feature>
<feature type="compositionally biased region" description="Basic and acidic residues" evidence="1">
    <location>
        <begin position="434"/>
        <end position="446"/>
    </location>
</feature>
<feature type="region of interest" description="Disordered" evidence="1">
    <location>
        <begin position="26"/>
        <end position="173"/>
    </location>
</feature>
<dbReference type="Proteomes" id="UP000054481">
    <property type="component" value="Unassembled WGS sequence"/>
</dbReference>
<feature type="region of interest" description="Disordered" evidence="1">
    <location>
        <begin position="210"/>
        <end position="239"/>
    </location>
</feature>
<feature type="compositionally biased region" description="Polar residues" evidence="1">
    <location>
        <begin position="1128"/>
        <end position="1159"/>
    </location>
</feature>
<dbReference type="AlphaFoldDB" id="A0A0F7ZP05"/>
<dbReference type="GO" id="GO:1902412">
    <property type="term" value="P:regulation of mitotic cytokinesis"/>
    <property type="evidence" value="ECO:0007669"/>
    <property type="project" value="InterPro"/>
</dbReference>
<evidence type="ECO:0000256" key="1">
    <source>
        <dbReference type="SAM" id="MobiDB-lite"/>
    </source>
</evidence>
<feature type="compositionally biased region" description="Low complexity" evidence="1">
    <location>
        <begin position="384"/>
        <end position="400"/>
    </location>
</feature>
<name>A0A0F7ZP05_9HYPO</name>
<dbReference type="GO" id="GO:0005096">
    <property type="term" value="F:GTPase activator activity"/>
    <property type="evidence" value="ECO:0007669"/>
    <property type="project" value="InterPro"/>
</dbReference>
<gene>
    <name evidence="2" type="ORF">HIM_06010</name>
</gene>
<feature type="region of interest" description="Disordered" evidence="1">
    <location>
        <begin position="1084"/>
        <end position="1159"/>
    </location>
</feature>
<feature type="region of interest" description="Disordered" evidence="1">
    <location>
        <begin position="964"/>
        <end position="1066"/>
    </location>
</feature>
<protein>
    <submittedName>
        <fullName evidence="2">Uncharacterized protein</fullName>
    </submittedName>
</protein>
<dbReference type="InterPro" id="IPR045342">
    <property type="entry name" value="Etd1"/>
</dbReference>
<feature type="region of interest" description="Disordered" evidence="1">
    <location>
        <begin position="363"/>
        <end position="452"/>
    </location>
</feature>
<evidence type="ECO:0000313" key="3">
    <source>
        <dbReference type="Proteomes" id="UP000054481"/>
    </source>
</evidence>
<sequence>MQAVPSLVGTGTAVAAAATGLVFGQQSAAPTAPTIFESSPARTLRRSHKRTVSVDNDLESDYRSVSNIHHRPATTSASPSAANDYAHHRAASHSQASRPPLSRHQRPQSSQVPLSRPFHRRLSLARQPEELPLASQSSPRDSGSSNGSWIKRFSMRPQSQQGSPRSSLYTDTNSVDFSNRSAAVVQQRPSTTASSLPPNKLVKRSLATQNHGIAADHSPRRRPGAHLPTFRRPATSHQRSATLQQFRAEIDVAGSIIHSKYPVEQPIWPEELLGAPPFHEQLPSIPRADPAWESYFHNQTTRVPASSSLQSRVGDASSPTRNSSSKRIQSGSSIWRGGAYLMKPKMISHLFAPGSITLAPATLEEESDRSITPGNVPPTRTRRSLSASLSSASSWVTRRSGSLRRQKRTSDQPGSVAKRHVSEPTEAPSQSIVDRQEDNRPADKPENVSPVTKPLADSLRVSAGAPVQHQHASHQRRTSSPLSTFSVIAYSGGDVSRANGHCRVGSNTRHPRPNQPSGSSTSSAAMSQLARGSNHDRLSVMDSSDGDARGFTSGDDDDYDFRSDTIFDSLRTHSSCRAKAVETPLESVYDESPPSTAGHARNKRLSAQEMLVRGWDDDNKIMEEEDESMPSPSRTATRVGFKDLRDHTAAVTKPETGNDKTTEQVSRSFEACSLGDTFDDDEDWTRDENEQSSATALSPCSKGDSVRTKGINPNVRIALAGLDEENPPQARHYTRLTERPMSNIFEWSEPPTYDKQDCAGTSVRPRTSYAMPEMDSRGGRSAIRRGPTPMHVRSQSVPVVHELVDNPKPTGPKYGTWGMATKTVSEDWDEDFEFGVGADAGDGKATDKSQETSFAVPESIRATQPSVRAHSGQIRELSLLVNDLKRLCRHGRELGMLNGEQMALWREAEGIIALASPDEDDGKEGNQASSPIDLDAFDAKRLSSDGRLDSSTFESIKAVVESPAPAMRKTAVVRERQSPRRRSVFSPEDDIFGGSWPATEDGSPKSSRSHQPRTPDGRSGTSKDVTGAVKSVKDSVHHNHRSSTESPRESRSKETGGRVHFDTNSLKALVKRAGELRDSLSDMVRRADQITQSPAATPKRERRLDSSPAFTRVFDDPGSSPPRRSIKSRGNNSAMETTASTERPPSSPMSSQVPLMTVS</sequence>